<proteinExistence type="predicted"/>
<evidence type="ECO:0000256" key="3">
    <source>
        <dbReference type="ARBA" id="ARBA00022747"/>
    </source>
</evidence>
<reference evidence="6 8" key="2">
    <citation type="submission" date="2023-07" db="EMBL/GenBank/DDBJ databases">
        <title>Genomic Encyclopedia of Type Strains, Phase IV (KMG-IV): sequencing the most valuable type-strain genomes for metagenomic binning, comparative biology and taxonomic classification.</title>
        <authorList>
            <person name="Goeker M."/>
        </authorList>
    </citation>
    <scope>NUCLEOTIDE SEQUENCE [LARGE SCALE GENOMIC DNA]</scope>
    <source>
        <strain evidence="6 8">DSM 338</strain>
    </source>
</reference>
<dbReference type="EMBL" id="JAVDPY010000001">
    <property type="protein sequence ID" value="MDR6332368.1"/>
    <property type="molecule type" value="Genomic_DNA"/>
</dbReference>
<evidence type="ECO:0000313" key="5">
    <source>
        <dbReference type="EMBL" id="GLI21883.1"/>
    </source>
</evidence>
<dbReference type="AlphaFoldDB" id="A0A9W6CGB5"/>
<evidence type="ECO:0000256" key="1">
    <source>
        <dbReference type="ARBA" id="ARBA00022603"/>
    </source>
</evidence>
<accession>A0A9W6CGB5</accession>
<dbReference type="GeneID" id="95762349"/>
<keyword evidence="1 6" id="KW-0489">Methyltransferase</keyword>
<dbReference type="GO" id="GO:0003886">
    <property type="term" value="F:DNA (cytosine-5-)-methyltransferase activity"/>
    <property type="evidence" value="ECO:0007669"/>
    <property type="project" value="UniProtKB-EC"/>
</dbReference>
<dbReference type="EMBL" id="BSDO01000002">
    <property type="protein sequence ID" value="GLI21883.1"/>
    <property type="molecule type" value="Genomic_DNA"/>
</dbReference>
<sequence>MNARAYYNEVEPFAAEWLRNLIAAGHIAPGEVDERSVVDVRPADLSGYTQCHFFAGIGGWSLALRLAGWPDGRPVWTGSCPCQPHSAAANERKRGFDDPRDLWPVWFRLIQSVRPDAVFGEQVDDSAAWIDRTAADLEQEGFAFGAVDLPACAVDAPHERMRTFFVADAHSSGCREQGRAIAVGAEHVGFECPGGSSFFGRHVTTGELGRRRRVGAGVRLLAHGVPGRVGRLRAYGNAIVPQVAAEFIRAYLDARGC</sequence>
<dbReference type="InterPro" id="IPR029063">
    <property type="entry name" value="SAM-dependent_MTases_sf"/>
</dbReference>
<evidence type="ECO:0000313" key="6">
    <source>
        <dbReference type="EMBL" id="MDR6332368.1"/>
    </source>
</evidence>
<dbReference type="Pfam" id="PF00145">
    <property type="entry name" value="DNA_methylase"/>
    <property type="match status" value="1"/>
</dbReference>
<organism evidence="5 7">
    <name type="scientific">Xanthobacter flavus</name>
    <dbReference type="NCBI Taxonomy" id="281"/>
    <lineage>
        <taxon>Bacteria</taxon>
        <taxon>Pseudomonadati</taxon>
        <taxon>Pseudomonadota</taxon>
        <taxon>Alphaproteobacteria</taxon>
        <taxon>Hyphomicrobiales</taxon>
        <taxon>Xanthobacteraceae</taxon>
        <taxon>Xanthobacter</taxon>
    </lineage>
</organism>
<dbReference type="GO" id="GO:0009307">
    <property type="term" value="P:DNA restriction-modification system"/>
    <property type="evidence" value="ECO:0007669"/>
    <property type="project" value="UniProtKB-KW"/>
</dbReference>
<dbReference type="RefSeq" id="WP_281806811.1">
    <property type="nucleotide sequence ID" value="NZ_BSDO01000002.1"/>
</dbReference>
<evidence type="ECO:0000313" key="8">
    <source>
        <dbReference type="Proteomes" id="UP001245370"/>
    </source>
</evidence>
<dbReference type="GO" id="GO:0032259">
    <property type="term" value="P:methylation"/>
    <property type="evidence" value="ECO:0007669"/>
    <property type="project" value="UniProtKB-KW"/>
</dbReference>
<dbReference type="Gene3D" id="3.40.50.150">
    <property type="entry name" value="Vaccinia Virus protein VP39"/>
    <property type="match status" value="1"/>
</dbReference>
<gene>
    <name evidence="6" type="ORF">GGQ86_000815</name>
    <name evidence="5" type="ORF">XFLAVUS301_15570</name>
</gene>
<dbReference type="SUPFAM" id="SSF53335">
    <property type="entry name" value="S-adenosyl-L-methionine-dependent methyltransferases"/>
    <property type="match status" value="1"/>
</dbReference>
<evidence type="ECO:0000313" key="7">
    <source>
        <dbReference type="Proteomes" id="UP001144397"/>
    </source>
</evidence>
<evidence type="ECO:0000256" key="2">
    <source>
        <dbReference type="ARBA" id="ARBA00022679"/>
    </source>
</evidence>
<keyword evidence="3" id="KW-0680">Restriction system</keyword>
<keyword evidence="2 6" id="KW-0808">Transferase</keyword>
<protein>
    <submittedName>
        <fullName evidence="6">DNA (Cytosine-5)-methyltransferase 1</fullName>
        <ecNumber evidence="6">2.1.1.37</ecNumber>
    </submittedName>
</protein>
<comment type="caution">
    <text evidence="5">The sequence shown here is derived from an EMBL/GenBank/DDBJ whole genome shotgun (WGS) entry which is preliminary data.</text>
</comment>
<dbReference type="Proteomes" id="UP001245370">
    <property type="component" value="Unassembled WGS sequence"/>
</dbReference>
<dbReference type="EC" id="2.1.1.37" evidence="6"/>
<evidence type="ECO:0000256" key="4">
    <source>
        <dbReference type="ARBA" id="ARBA00047422"/>
    </source>
</evidence>
<dbReference type="InterPro" id="IPR001525">
    <property type="entry name" value="C5_MeTfrase"/>
</dbReference>
<keyword evidence="8" id="KW-1185">Reference proteome</keyword>
<dbReference type="Proteomes" id="UP001144397">
    <property type="component" value="Unassembled WGS sequence"/>
</dbReference>
<reference evidence="5" key="1">
    <citation type="submission" date="2022-12" db="EMBL/GenBank/DDBJ databases">
        <title>Reference genome sequencing for broad-spectrum identification of bacterial and archaeal isolates by mass spectrometry.</title>
        <authorList>
            <person name="Sekiguchi Y."/>
            <person name="Tourlousse D.M."/>
        </authorList>
    </citation>
    <scope>NUCLEOTIDE SEQUENCE</scope>
    <source>
        <strain evidence="5">301</strain>
    </source>
</reference>
<comment type="catalytic activity">
    <reaction evidence="4">
        <text>a 2'-deoxycytidine in DNA + S-adenosyl-L-methionine = a 5-methyl-2'-deoxycytidine in DNA + S-adenosyl-L-homocysteine + H(+)</text>
        <dbReference type="Rhea" id="RHEA:13681"/>
        <dbReference type="Rhea" id="RHEA-COMP:11369"/>
        <dbReference type="Rhea" id="RHEA-COMP:11370"/>
        <dbReference type="ChEBI" id="CHEBI:15378"/>
        <dbReference type="ChEBI" id="CHEBI:57856"/>
        <dbReference type="ChEBI" id="CHEBI:59789"/>
        <dbReference type="ChEBI" id="CHEBI:85452"/>
        <dbReference type="ChEBI" id="CHEBI:85454"/>
        <dbReference type="EC" id="2.1.1.37"/>
    </reaction>
</comment>
<name>A0A9W6CGB5_XANFL</name>